<sequence length="210" mass="23947">MVLFEAKTYFPLTYRLADKTHVTVMDQVGYFSELQGSFLNKETIFPQVPLRTYRLLFQTYRLHVNDIQLQTVDNRKLDELGFNTFFKVSFGSFGYMNEPYIHHNTHTLIWSLVFSSVSTPGQSFHATFPPVVPASVTNPSFLTPVHAPQTHTYSHLLKQHMSSHRLKSRGASARWSVGAAHWVSSQRASQLDSIPLQSIQGPTRLTHLLV</sequence>
<organism evidence="1 2">
    <name type="scientific">Characodon lateralis</name>
    <dbReference type="NCBI Taxonomy" id="208331"/>
    <lineage>
        <taxon>Eukaryota</taxon>
        <taxon>Metazoa</taxon>
        <taxon>Chordata</taxon>
        <taxon>Craniata</taxon>
        <taxon>Vertebrata</taxon>
        <taxon>Euteleostomi</taxon>
        <taxon>Actinopterygii</taxon>
        <taxon>Neopterygii</taxon>
        <taxon>Teleostei</taxon>
        <taxon>Neoteleostei</taxon>
        <taxon>Acanthomorphata</taxon>
        <taxon>Ovalentaria</taxon>
        <taxon>Atherinomorphae</taxon>
        <taxon>Cyprinodontiformes</taxon>
        <taxon>Goodeidae</taxon>
        <taxon>Characodon</taxon>
    </lineage>
</organism>
<evidence type="ECO:0000313" key="2">
    <source>
        <dbReference type="Proteomes" id="UP001352852"/>
    </source>
</evidence>
<protein>
    <submittedName>
        <fullName evidence="1">Uncharacterized protein</fullName>
    </submittedName>
</protein>
<dbReference type="EMBL" id="JAHUTJ010067532">
    <property type="protein sequence ID" value="MED6291160.1"/>
    <property type="molecule type" value="Genomic_DNA"/>
</dbReference>
<reference evidence="1 2" key="1">
    <citation type="submission" date="2021-06" db="EMBL/GenBank/DDBJ databases">
        <authorList>
            <person name="Palmer J.M."/>
        </authorList>
    </citation>
    <scope>NUCLEOTIDE SEQUENCE [LARGE SCALE GENOMIC DNA]</scope>
    <source>
        <strain evidence="1 2">CL_MEX2019</strain>
        <tissue evidence="1">Muscle</tissue>
    </source>
</reference>
<proteinExistence type="predicted"/>
<evidence type="ECO:0000313" key="1">
    <source>
        <dbReference type="EMBL" id="MED6291160.1"/>
    </source>
</evidence>
<comment type="caution">
    <text evidence="1">The sequence shown here is derived from an EMBL/GenBank/DDBJ whole genome shotgun (WGS) entry which is preliminary data.</text>
</comment>
<gene>
    <name evidence="1" type="ORF">CHARACLAT_020621</name>
</gene>
<dbReference type="Proteomes" id="UP001352852">
    <property type="component" value="Unassembled WGS sequence"/>
</dbReference>
<keyword evidence="2" id="KW-1185">Reference proteome</keyword>
<accession>A0ABU7EWF0</accession>
<name>A0ABU7EWF0_9TELE</name>